<proteinExistence type="inferred from homology"/>
<keyword evidence="6 9" id="KW-0812">Transmembrane</keyword>
<dbReference type="InterPro" id="IPR004485">
    <property type="entry name" value="Cobalamin_biosynth_CobD/CbiB"/>
</dbReference>
<sequence>MASEIYRPLYDMIPLFSGFFPAGVSHLPPLLLLFFMGGLMLLALACDRLFGEPSRFHPLVAFGRWAVWLERRFNIPEKMAEPVTALRGLLALIIVLSPLLPLAVLFIWLAQQSLLLWVIVQVLVLYSCIGWQSLQQHVLAVASALEQNNIASAREKLGWIVSRDTVQLSADEIAQADIESLLENSSDALFASLFWFALGGALPVLLHRWVNTLDAMWGYRNPRFNYFGRAAARLDDVLAYWPARITALCFILAGPNRKDAWRCWRTQAKHCASPNGGAVMTAGAGALNIRLSERACYHGEWKNKPPMGCGIAATPQHIVPAVKLVKRSLSLFFLFWLFVTLLLNAIIQLVFGG</sequence>
<dbReference type="AlphaFoldDB" id="A0A9X3AEF9"/>
<dbReference type="EMBL" id="JAOANI010000012">
    <property type="protein sequence ID" value="MCT7358082.1"/>
    <property type="molecule type" value="Genomic_DNA"/>
</dbReference>
<dbReference type="GO" id="GO:0009236">
    <property type="term" value="P:cobalamin biosynthetic process"/>
    <property type="evidence" value="ECO:0007669"/>
    <property type="project" value="UniProtKB-UniRule"/>
</dbReference>
<evidence type="ECO:0000256" key="8">
    <source>
        <dbReference type="ARBA" id="ARBA00023136"/>
    </source>
</evidence>
<comment type="pathway">
    <text evidence="2 9">Cofactor biosynthesis; adenosylcobalamin biosynthesis.</text>
</comment>
<evidence type="ECO:0000256" key="7">
    <source>
        <dbReference type="ARBA" id="ARBA00022989"/>
    </source>
</evidence>
<reference evidence="10" key="1">
    <citation type="journal article" date="2022" name="Front. Microbiol.">
        <title>Genome-based taxonomic rearrangement of Oceanobacter-related bacteria including the description of Thalassolituus hydrocarbonoclasticus sp. nov. and Thalassolituus pacificus sp. nov. and emended description of the genus Thalassolituus.</title>
        <authorList>
            <person name="Dong C."/>
            <person name="Wei L."/>
            <person name="Wang J."/>
            <person name="Lai Q."/>
            <person name="Huang Z."/>
            <person name="Shao Z."/>
        </authorList>
    </citation>
    <scope>NUCLEOTIDE SEQUENCE</scope>
    <source>
        <strain evidence="10">59MF3M-4</strain>
    </source>
</reference>
<comment type="subcellular location">
    <subcellularLocation>
        <location evidence="1 9">Cell membrane</location>
        <topology evidence="1 9">Multi-pass membrane protein</topology>
    </subcellularLocation>
</comment>
<evidence type="ECO:0000256" key="9">
    <source>
        <dbReference type="HAMAP-Rule" id="MF_00024"/>
    </source>
</evidence>
<gene>
    <name evidence="10" type="primary">cbiB</name>
    <name evidence="9" type="synonym">cobD</name>
    <name evidence="10" type="ORF">NYR02_03480</name>
</gene>
<comment type="caution">
    <text evidence="10">The sequence shown here is derived from an EMBL/GenBank/DDBJ whole genome shotgun (WGS) entry which is preliminary data.</text>
</comment>
<keyword evidence="11" id="KW-1185">Reference proteome</keyword>
<keyword evidence="7 9" id="KW-1133">Transmembrane helix</keyword>
<name>A0A9X3AEF9_9GAMM</name>
<comment type="caution">
    <text evidence="9">Lacks conserved residue(s) required for the propagation of feature annotation.</text>
</comment>
<dbReference type="Proteomes" id="UP001147830">
    <property type="component" value="Unassembled WGS sequence"/>
</dbReference>
<dbReference type="GO" id="GO:0015420">
    <property type="term" value="F:ABC-type vitamin B12 transporter activity"/>
    <property type="evidence" value="ECO:0007669"/>
    <property type="project" value="UniProtKB-UniRule"/>
</dbReference>
<comment type="function">
    <text evidence="9">Converts cobyric acid to cobinamide by the addition of aminopropanol on the F carboxylic group.</text>
</comment>
<comment type="similarity">
    <text evidence="3 9">Belongs to the CobD/CbiB family.</text>
</comment>
<dbReference type="HAMAP" id="MF_00024">
    <property type="entry name" value="CobD_CbiB"/>
    <property type="match status" value="1"/>
</dbReference>
<organism evidence="10 11">
    <name type="scientific">Thalassolituus pacificus</name>
    <dbReference type="NCBI Taxonomy" id="2975440"/>
    <lineage>
        <taxon>Bacteria</taxon>
        <taxon>Pseudomonadati</taxon>
        <taxon>Pseudomonadota</taxon>
        <taxon>Gammaproteobacteria</taxon>
        <taxon>Oceanospirillales</taxon>
        <taxon>Oceanospirillaceae</taxon>
        <taxon>Thalassolituus</taxon>
    </lineage>
</organism>
<dbReference type="PANTHER" id="PTHR34308">
    <property type="entry name" value="COBALAMIN BIOSYNTHESIS PROTEIN CBIB"/>
    <property type="match status" value="1"/>
</dbReference>
<feature type="transmembrane region" description="Helical" evidence="9">
    <location>
        <begin position="331"/>
        <end position="351"/>
    </location>
</feature>
<keyword evidence="5 9" id="KW-0169">Cobalamin biosynthesis</keyword>
<evidence type="ECO:0000256" key="6">
    <source>
        <dbReference type="ARBA" id="ARBA00022692"/>
    </source>
</evidence>
<evidence type="ECO:0000313" key="11">
    <source>
        <dbReference type="Proteomes" id="UP001147830"/>
    </source>
</evidence>
<keyword evidence="4 9" id="KW-1003">Cell membrane</keyword>
<feature type="transmembrane region" description="Helical" evidence="9">
    <location>
        <begin position="188"/>
        <end position="210"/>
    </location>
</feature>
<evidence type="ECO:0000256" key="4">
    <source>
        <dbReference type="ARBA" id="ARBA00022475"/>
    </source>
</evidence>
<keyword evidence="8 9" id="KW-0472">Membrane</keyword>
<dbReference type="PANTHER" id="PTHR34308:SF1">
    <property type="entry name" value="COBALAMIN BIOSYNTHESIS PROTEIN CBIB"/>
    <property type="match status" value="1"/>
</dbReference>
<dbReference type="GO" id="GO:0005886">
    <property type="term" value="C:plasma membrane"/>
    <property type="evidence" value="ECO:0007669"/>
    <property type="project" value="UniProtKB-SubCell"/>
</dbReference>
<evidence type="ECO:0000256" key="1">
    <source>
        <dbReference type="ARBA" id="ARBA00004651"/>
    </source>
</evidence>
<dbReference type="GO" id="GO:0048472">
    <property type="term" value="F:threonine-phosphate decarboxylase activity"/>
    <property type="evidence" value="ECO:0007669"/>
    <property type="project" value="InterPro"/>
</dbReference>
<feature type="transmembrane region" description="Helical" evidence="9">
    <location>
        <begin position="114"/>
        <end position="134"/>
    </location>
</feature>
<evidence type="ECO:0000256" key="5">
    <source>
        <dbReference type="ARBA" id="ARBA00022573"/>
    </source>
</evidence>
<dbReference type="Pfam" id="PF03186">
    <property type="entry name" value="CobD_Cbib"/>
    <property type="match status" value="1"/>
</dbReference>
<protein>
    <recommendedName>
        <fullName evidence="9">Cobalamin biosynthesis protein CobD</fullName>
    </recommendedName>
</protein>
<reference evidence="10" key="2">
    <citation type="submission" date="2022-08" db="EMBL/GenBank/DDBJ databases">
        <authorList>
            <person name="Dong C."/>
        </authorList>
    </citation>
    <scope>NUCLEOTIDE SEQUENCE</scope>
    <source>
        <strain evidence="10">59MF3M-4</strain>
    </source>
</reference>
<dbReference type="NCBIfam" id="TIGR00380">
    <property type="entry name" value="cobal_cbiB"/>
    <property type="match status" value="1"/>
</dbReference>
<dbReference type="RefSeq" id="WP_260975004.1">
    <property type="nucleotide sequence ID" value="NZ_JAOANI010000012.1"/>
</dbReference>
<evidence type="ECO:0000313" key="10">
    <source>
        <dbReference type="EMBL" id="MCT7358082.1"/>
    </source>
</evidence>
<evidence type="ECO:0000256" key="2">
    <source>
        <dbReference type="ARBA" id="ARBA00004953"/>
    </source>
</evidence>
<accession>A0A9X3AEF9</accession>
<feature type="transmembrane region" description="Helical" evidence="9">
    <location>
        <begin position="88"/>
        <end position="108"/>
    </location>
</feature>
<evidence type="ECO:0000256" key="3">
    <source>
        <dbReference type="ARBA" id="ARBA00006263"/>
    </source>
</evidence>